<reference evidence="4" key="2">
    <citation type="submission" date="2020-04" db="EMBL/GenBank/DDBJ databases">
        <authorList>
            <consortium name="NCBI Genome Project"/>
        </authorList>
    </citation>
    <scope>NUCLEOTIDE SEQUENCE</scope>
    <source>
        <strain evidence="4">CBS 304.34</strain>
    </source>
</reference>
<reference evidence="4" key="3">
    <citation type="submission" date="2025-04" db="UniProtKB">
        <authorList>
            <consortium name="RefSeq"/>
        </authorList>
    </citation>
    <scope>IDENTIFICATION</scope>
    <source>
        <strain evidence="4">CBS 304.34</strain>
    </source>
</reference>
<dbReference type="SUPFAM" id="SSF56112">
    <property type="entry name" value="Protein kinase-like (PK-like)"/>
    <property type="match status" value="1"/>
</dbReference>
<feature type="domain" description="Aminoglycoside phosphotransferase" evidence="1">
    <location>
        <begin position="88"/>
        <end position="278"/>
    </location>
</feature>
<dbReference type="Pfam" id="PF01636">
    <property type="entry name" value="APH"/>
    <property type="match status" value="1"/>
</dbReference>
<dbReference type="GeneID" id="54467273"/>
<evidence type="ECO:0000313" key="3">
    <source>
        <dbReference type="Proteomes" id="UP000504636"/>
    </source>
</evidence>
<organism evidence="2">
    <name type="scientific">Mytilinidion resinicola</name>
    <dbReference type="NCBI Taxonomy" id="574789"/>
    <lineage>
        <taxon>Eukaryota</taxon>
        <taxon>Fungi</taxon>
        <taxon>Dikarya</taxon>
        <taxon>Ascomycota</taxon>
        <taxon>Pezizomycotina</taxon>
        <taxon>Dothideomycetes</taxon>
        <taxon>Pleosporomycetidae</taxon>
        <taxon>Mytilinidiales</taxon>
        <taxon>Mytilinidiaceae</taxon>
        <taxon>Mytilinidion</taxon>
    </lineage>
</organism>
<proteinExistence type="predicted"/>
<dbReference type="InterPro" id="IPR051678">
    <property type="entry name" value="AGP_Transferase"/>
</dbReference>
<sequence length="301" mass="34574">MAVTPQVLYADLPDASQTHITFQDSTWAKTHGLTRSLPSPGEVRALFPGLGLHSFQKVAKFEELDLVVKFGDRVHVSEAICLRTVKRLFSSQVPVPEVYGWRVEGHHVYLYMQLIRGPTLLERWPTMDYQDKQSVCSHLHFILQALRSIKQDPSREFIGQFLGGPSKDRILEFKPSPEPAWTSVASFHNWLSWLWRRHAPEPNEIADPWRQLLDDNSPVVLTHGDLHRSNIIVSATSPVQVVAIIDWEQSGWYPDYWEYCKTVYTVGDWEEWFSAGWISSILTPQPSAEEAFEFYRGAIGR</sequence>
<dbReference type="AlphaFoldDB" id="A0A6A6Y071"/>
<evidence type="ECO:0000259" key="1">
    <source>
        <dbReference type="Pfam" id="PF01636"/>
    </source>
</evidence>
<name>A0A6A6Y071_9PEZI</name>
<accession>A0A6A6Y071</accession>
<dbReference type="RefSeq" id="XP_033568368.1">
    <property type="nucleotide sequence ID" value="XM_033726380.1"/>
</dbReference>
<dbReference type="PANTHER" id="PTHR21310:SF54">
    <property type="entry name" value="AMINOGLYCOSIDE PHOSPHOTRANSFERASE DOMAIN-CONTAINING PROTEIN"/>
    <property type="match status" value="1"/>
</dbReference>
<dbReference type="PANTHER" id="PTHR21310">
    <property type="entry name" value="AMINOGLYCOSIDE PHOSPHOTRANSFERASE-RELATED-RELATED"/>
    <property type="match status" value="1"/>
</dbReference>
<reference evidence="2 4" key="1">
    <citation type="journal article" date="2020" name="Stud. Mycol.">
        <title>101 Dothideomycetes genomes: a test case for predicting lifestyles and emergence of pathogens.</title>
        <authorList>
            <person name="Haridas S."/>
            <person name="Albert R."/>
            <person name="Binder M."/>
            <person name="Bloem J."/>
            <person name="Labutti K."/>
            <person name="Salamov A."/>
            <person name="Andreopoulos B."/>
            <person name="Baker S."/>
            <person name="Barry K."/>
            <person name="Bills G."/>
            <person name="Bluhm B."/>
            <person name="Cannon C."/>
            <person name="Castanera R."/>
            <person name="Culley D."/>
            <person name="Daum C."/>
            <person name="Ezra D."/>
            <person name="Gonzalez J."/>
            <person name="Henrissat B."/>
            <person name="Kuo A."/>
            <person name="Liang C."/>
            <person name="Lipzen A."/>
            <person name="Lutzoni F."/>
            <person name="Magnuson J."/>
            <person name="Mondo S."/>
            <person name="Nolan M."/>
            <person name="Ohm R."/>
            <person name="Pangilinan J."/>
            <person name="Park H.-J."/>
            <person name="Ramirez L."/>
            <person name="Alfaro M."/>
            <person name="Sun H."/>
            <person name="Tritt A."/>
            <person name="Yoshinaga Y."/>
            <person name="Zwiers L.-H."/>
            <person name="Turgeon B."/>
            <person name="Goodwin S."/>
            <person name="Spatafora J."/>
            <person name="Crous P."/>
            <person name="Grigoriev I."/>
        </authorList>
    </citation>
    <scope>NUCLEOTIDE SEQUENCE</scope>
    <source>
        <strain evidence="2 4">CBS 304.34</strain>
    </source>
</reference>
<dbReference type="EMBL" id="MU003731">
    <property type="protein sequence ID" value="KAF2801404.1"/>
    <property type="molecule type" value="Genomic_DNA"/>
</dbReference>
<gene>
    <name evidence="2 4" type="ORF">BDZ99DRAFT_528512</name>
</gene>
<dbReference type="Proteomes" id="UP000504636">
    <property type="component" value="Unplaced"/>
</dbReference>
<dbReference type="InterPro" id="IPR002575">
    <property type="entry name" value="Aminoglycoside_PTrfase"/>
</dbReference>
<keyword evidence="3" id="KW-1185">Reference proteome</keyword>
<dbReference type="OrthoDB" id="5404599at2759"/>
<evidence type="ECO:0000313" key="2">
    <source>
        <dbReference type="EMBL" id="KAF2801404.1"/>
    </source>
</evidence>
<protein>
    <recommendedName>
        <fullName evidence="1">Aminoglycoside phosphotransferase domain-containing protein</fullName>
    </recommendedName>
</protein>
<dbReference type="Gene3D" id="3.90.1200.10">
    <property type="match status" value="1"/>
</dbReference>
<evidence type="ECO:0000313" key="4">
    <source>
        <dbReference type="RefSeq" id="XP_033568368.1"/>
    </source>
</evidence>
<dbReference type="InterPro" id="IPR011009">
    <property type="entry name" value="Kinase-like_dom_sf"/>
</dbReference>